<dbReference type="PANTHER" id="PTHR46558">
    <property type="entry name" value="TRACRIPTIONAL REGULATORY PROTEIN-RELATED-RELATED"/>
    <property type="match status" value="1"/>
</dbReference>
<evidence type="ECO:0000256" key="1">
    <source>
        <dbReference type="ARBA" id="ARBA00023125"/>
    </source>
</evidence>
<feature type="domain" description="HTH cro/C1-type" evidence="2">
    <location>
        <begin position="11"/>
        <end position="65"/>
    </location>
</feature>
<dbReference type="CDD" id="cd00093">
    <property type="entry name" value="HTH_XRE"/>
    <property type="match status" value="1"/>
</dbReference>
<dbReference type="OMA" id="RAMRNWS"/>
<dbReference type="PROSITE" id="PS50943">
    <property type="entry name" value="HTH_CROC1"/>
    <property type="match status" value="1"/>
</dbReference>
<dbReference type="Pfam" id="PF01381">
    <property type="entry name" value="HTH_3"/>
    <property type="match status" value="1"/>
</dbReference>
<dbReference type="PANTHER" id="PTHR46558:SF4">
    <property type="entry name" value="DNA-BIDING PHAGE PROTEIN"/>
    <property type="match status" value="1"/>
</dbReference>
<dbReference type="SUPFAM" id="SSF47413">
    <property type="entry name" value="lambda repressor-like DNA-binding domains"/>
    <property type="match status" value="1"/>
</dbReference>
<proteinExistence type="predicted"/>
<organism evidence="3">
    <name type="scientific">Halalkalibacterium halodurans</name>
    <name type="common">Bacillus halodurans</name>
    <dbReference type="NCBI Taxonomy" id="86665"/>
    <lineage>
        <taxon>Bacteria</taxon>
        <taxon>Bacillati</taxon>
        <taxon>Bacillota</taxon>
        <taxon>Bacilli</taxon>
        <taxon>Bacillales</taxon>
        <taxon>Bacillaceae</taxon>
        <taxon>Halalkalibacterium (ex Joshi et al. 2022)</taxon>
    </lineage>
</organism>
<accession>A0A4Y7WTF5</accession>
<dbReference type="GeneID" id="87596020"/>
<comment type="caution">
    <text evidence="3">The sequence shown here is derived from an EMBL/GenBank/DDBJ whole genome shotgun (WGS) entry which is preliminary data.</text>
</comment>
<dbReference type="InterPro" id="IPR001387">
    <property type="entry name" value="Cro/C1-type_HTH"/>
</dbReference>
<reference evidence="3" key="1">
    <citation type="submission" date="2015-08" db="EMBL/GenBank/DDBJ databases">
        <title>Complete DNA Sequence of Pseudomonas syringae pv. actinidiae, the Causal Agent of Kiwifruit Canker Disease.</title>
        <authorList>
            <person name="Rikkerink E.H.A."/>
            <person name="Fineran P.C."/>
        </authorList>
    </citation>
    <scope>NUCLEOTIDE SEQUENCE</scope>
    <source>
        <strain evidence="3">DSM 13666</strain>
    </source>
</reference>
<dbReference type="RefSeq" id="WP_010896638.1">
    <property type="nucleotide sequence ID" value="NZ_CP040441.1"/>
</dbReference>
<dbReference type="Gene3D" id="1.10.260.40">
    <property type="entry name" value="lambda repressor-like DNA-binding domains"/>
    <property type="match status" value="1"/>
</dbReference>
<dbReference type="InterPro" id="IPR010982">
    <property type="entry name" value="Lambda_DNA-bd_dom_sf"/>
</dbReference>
<dbReference type="GO" id="GO:0003677">
    <property type="term" value="F:DNA binding"/>
    <property type="evidence" value="ECO:0007669"/>
    <property type="project" value="UniProtKB-KW"/>
</dbReference>
<evidence type="ECO:0000313" key="3">
    <source>
        <dbReference type="EMBL" id="KOO37047.1"/>
    </source>
</evidence>
<gene>
    <name evidence="3" type="ORF">AMD02_16440</name>
</gene>
<sequence>MKKKGKISNRINVLRAENSMTQKQLAERAGVTRQTIISIEKNKYVPSLALAFEIAHALNADIHEVFQYIQDEEE</sequence>
<dbReference type="EMBL" id="LILD01000003">
    <property type="protein sequence ID" value="KOO37047.1"/>
    <property type="molecule type" value="Genomic_DNA"/>
</dbReference>
<evidence type="ECO:0000259" key="2">
    <source>
        <dbReference type="PROSITE" id="PS50943"/>
    </source>
</evidence>
<dbReference type="PATRIC" id="fig|136160.3.peg.4241"/>
<dbReference type="SMART" id="SM00530">
    <property type="entry name" value="HTH_XRE"/>
    <property type="match status" value="1"/>
</dbReference>
<name>A0A0M0KEQ8_ALKHA</name>
<dbReference type="AlphaFoldDB" id="A0A0M0KEQ8"/>
<accession>A0A0M0KEQ8</accession>
<keyword evidence="1 3" id="KW-0238">DNA-binding</keyword>
<protein>
    <submittedName>
        <fullName evidence="3">DNA-binding protein</fullName>
    </submittedName>
</protein>